<proteinExistence type="predicted"/>
<dbReference type="Pfam" id="PF03632">
    <property type="entry name" value="Glyco_hydro_65m"/>
    <property type="match status" value="1"/>
</dbReference>
<reference evidence="2 3" key="1">
    <citation type="submission" date="2017-06" db="EMBL/GenBank/DDBJ databases">
        <title>Genome sequence of Lactobacillus plantarum subsp. plantarum strain SRCM101258.</title>
        <authorList>
            <person name="Cho S.H."/>
        </authorList>
    </citation>
    <scope>NUCLEOTIDE SEQUENCE [LARGE SCALE GENOMIC DNA]</scope>
    <source>
        <strain evidence="2 3">SRCM101258</strain>
    </source>
</reference>
<comment type="caution">
    <text evidence="2">The sequence shown here is derived from an EMBL/GenBank/DDBJ whole genome shotgun (WGS) entry which is preliminary data.</text>
</comment>
<dbReference type="EC" id="2.4.1.8" evidence="2"/>
<feature type="domain" description="Glycoside hydrolase family 65 central catalytic" evidence="1">
    <location>
        <begin position="1"/>
        <end position="61"/>
    </location>
</feature>
<dbReference type="AlphaFoldDB" id="A0A2S3U8F4"/>
<evidence type="ECO:0000259" key="1">
    <source>
        <dbReference type="Pfam" id="PF03632"/>
    </source>
</evidence>
<protein>
    <submittedName>
        <fullName evidence="2">Maltose phosphorylase</fullName>
        <ecNumber evidence="2">2.4.1.8</ecNumber>
    </submittedName>
</protein>
<sequence>MYFPHDDKLGIFVQQDGFLDKDVSAVSQPSQQISGPLISTGHGITFSGHRIFKQADVLQASTTSWIGSHRKRRNAILISMNH</sequence>
<dbReference type="EMBL" id="NKCZ01000071">
    <property type="protein sequence ID" value="POD88572.1"/>
    <property type="molecule type" value="Genomic_DNA"/>
</dbReference>
<organism evidence="2 3">
    <name type="scientific">Lactiplantibacillus plantarum subsp. plantarum</name>
    <dbReference type="NCBI Taxonomy" id="337330"/>
    <lineage>
        <taxon>Bacteria</taxon>
        <taxon>Bacillati</taxon>
        <taxon>Bacillota</taxon>
        <taxon>Bacilli</taxon>
        <taxon>Lactobacillales</taxon>
        <taxon>Lactobacillaceae</taxon>
        <taxon>Lactiplantibacillus</taxon>
    </lineage>
</organism>
<gene>
    <name evidence="2" type="ORF">S101258_00685</name>
</gene>
<accession>A0A2S3U8F4</accession>
<keyword evidence="2" id="KW-0328">Glycosyltransferase</keyword>
<keyword evidence="2" id="KW-0808">Transferase</keyword>
<dbReference type="GO" id="GO:0050082">
    <property type="term" value="F:maltose phosphorylase activity"/>
    <property type="evidence" value="ECO:0007669"/>
    <property type="project" value="UniProtKB-EC"/>
</dbReference>
<evidence type="ECO:0000313" key="2">
    <source>
        <dbReference type="EMBL" id="POD88572.1"/>
    </source>
</evidence>
<dbReference type="InterPro" id="IPR012341">
    <property type="entry name" value="6hp_glycosidase-like_sf"/>
</dbReference>
<evidence type="ECO:0000313" key="3">
    <source>
        <dbReference type="Proteomes" id="UP000236990"/>
    </source>
</evidence>
<name>A0A2S3U8F4_LACPN</name>
<dbReference type="Proteomes" id="UP000236990">
    <property type="component" value="Unassembled WGS sequence"/>
</dbReference>
<dbReference type="InterPro" id="IPR005195">
    <property type="entry name" value="Glyco_hydro_65_M"/>
</dbReference>
<dbReference type="GO" id="GO:0005975">
    <property type="term" value="P:carbohydrate metabolic process"/>
    <property type="evidence" value="ECO:0007669"/>
    <property type="project" value="InterPro"/>
</dbReference>
<dbReference type="Gene3D" id="1.50.10.10">
    <property type="match status" value="1"/>
</dbReference>